<dbReference type="InterPro" id="IPR036052">
    <property type="entry name" value="TrpB-like_PALP_sf"/>
</dbReference>
<dbReference type="Gene3D" id="3.40.50.1100">
    <property type="match status" value="2"/>
</dbReference>
<keyword evidence="14" id="KW-1185">Reference proteome</keyword>
<dbReference type="FunFam" id="3.40.50.1100:FF:000004">
    <property type="entry name" value="Tryptophan synthase beta chain"/>
    <property type="match status" value="1"/>
</dbReference>
<comment type="catalytic activity">
    <reaction evidence="10 11">
        <text>(1S,2R)-1-C-(indol-3-yl)glycerol 3-phosphate + L-serine = D-glyceraldehyde 3-phosphate + L-tryptophan + H2O</text>
        <dbReference type="Rhea" id="RHEA:10532"/>
        <dbReference type="ChEBI" id="CHEBI:15377"/>
        <dbReference type="ChEBI" id="CHEBI:33384"/>
        <dbReference type="ChEBI" id="CHEBI:57912"/>
        <dbReference type="ChEBI" id="CHEBI:58866"/>
        <dbReference type="ChEBI" id="CHEBI:59776"/>
        <dbReference type="EC" id="4.2.1.20"/>
    </reaction>
</comment>
<evidence type="ECO:0000256" key="5">
    <source>
        <dbReference type="ARBA" id="ARBA00022605"/>
    </source>
</evidence>
<dbReference type="InterPro" id="IPR006654">
    <property type="entry name" value="Trp_synth_beta"/>
</dbReference>
<dbReference type="NCBIfam" id="TIGR00263">
    <property type="entry name" value="trpB"/>
    <property type="match status" value="1"/>
</dbReference>
<dbReference type="GO" id="GO:0005737">
    <property type="term" value="C:cytoplasm"/>
    <property type="evidence" value="ECO:0007669"/>
    <property type="project" value="TreeGrafter"/>
</dbReference>
<keyword evidence="5 11" id="KW-0028">Amino-acid biosynthesis</keyword>
<evidence type="ECO:0000256" key="4">
    <source>
        <dbReference type="ARBA" id="ARBA00011270"/>
    </source>
</evidence>
<evidence type="ECO:0000259" key="12">
    <source>
        <dbReference type="Pfam" id="PF00291"/>
    </source>
</evidence>
<comment type="similarity">
    <text evidence="3 11">Belongs to the TrpB family.</text>
</comment>
<evidence type="ECO:0000256" key="8">
    <source>
        <dbReference type="ARBA" id="ARBA00023141"/>
    </source>
</evidence>
<evidence type="ECO:0000256" key="11">
    <source>
        <dbReference type="HAMAP-Rule" id="MF_00133"/>
    </source>
</evidence>
<feature type="modified residue" description="N6-(pyridoxal phosphate)lysine" evidence="11">
    <location>
        <position position="98"/>
    </location>
</feature>
<dbReference type="PROSITE" id="PS00168">
    <property type="entry name" value="TRP_SYNTHASE_BETA"/>
    <property type="match status" value="1"/>
</dbReference>
<keyword evidence="6 11" id="KW-0822">Tryptophan biosynthesis</keyword>
<dbReference type="OrthoDB" id="9766131at2"/>
<name>H0UN08_9BACT</name>
<accession>H0UN08</accession>
<reference evidence="13 14" key="1">
    <citation type="submission" date="2011-10" db="EMBL/GenBank/DDBJ databases">
        <title>The Noncontiguous Finished genome of Thermanaerovibrio velox DSM 12556.</title>
        <authorList>
            <consortium name="US DOE Joint Genome Institute (JGI-PGF)"/>
            <person name="Lucas S."/>
            <person name="Copeland A."/>
            <person name="Lapidus A."/>
            <person name="Glavina del Rio T."/>
            <person name="Dalin E."/>
            <person name="Tice H."/>
            <person name="Bruce D."/>
            <person name="Goodwin L."/>
            <person name="Pitluck S."/>
            <person name="Peters L."/>
            <person name="Mikhailova N."/>
            <person name="Teshima H."/>
            <person name="Kyrpides N."/>
            <person name="Mavromatis K."/>
            <person name="Ivanova N."/>
            <person name="Markowitz V."/>
            <person name="Cheng J.-F."/>
            <person name="Hugenholtz P."/>
            <person name="Woyke T."/>
            <person name="Wu D."/>
            <person name="Spring S."/>
            <person name="Brambilla E.-M."/>
            <person name="Klenk H.-P."/>
            <person name="Eisen J.A."/>
        </authorList>
    </citation>
    <scope>NUCLEOTIDE SEQUENCE [LARGE SCALE GENOMIC DNA]</scope>
    <source>
        <strain evidence="13 14">DSM 12556</strain>
    </source>
</reference>
<evidence type="ECO:0000256" key="6">
    <source>
        <dbReference type="ARBA" id="ARBA00022822"/>
    </source>
</evidence>
<evidence type="ECO:0000256" key="1">
    <source>
        <dbReference type="ARBA" id="ARBA00001933"/>
    </source>
</evidence>
<dbReference type="STRING" id="926567.TheveDRAFT_0099"/>
<keyword evidence="8 11" id="KW-0057">Aromatic amino acid biosynthesis</keyword>
<organism evidence="13 14">
    <name type="scientific">Thermanaerovibrio velox DSM 12556</name>
    <dbReference type="NCBI Taxonomy" id="926567"/>
    <lineage>
        <taxon>Bacteria</taxon>
        <taxon>Thermotogati</taxon>
        <taxon>Synergistota</taxon>
        <taxon>Synergistia</taxon>
        <taxon>Synergistales</taxon>
        <taxon>Synergistaceae</taxon>
        <taxon>Thermanaerovibrio</taxon>
    </lineage>
</organism>
<dbReference type="PANTHER" id="PTHR48077">
    <property type="entry name" value="TRYPTOPHAN SYNTHASE-RELATED"/>
    <property type="match status" value="1"/>
</dbReference>
<gene>
    <name evidence="11" type="primary">trpB</name>
    <name evidence="13" type="ORF">TheveDRAFT_0099</name>
</gene>
<evidence type="ECO:0000256" key="10">
    <source>
        <dbReference type="ARBA" id="ARBA00049047"/>
    </source>
</evidence>
<dbReference type="EC" id="4.2.1.20" evidence="11"/>
<comment type="subunit">
    <text evidence="4 11">Tetramer of two alpha and two beta chains.</text>
</comment>
<dbReference type="HOGENOM" id="CLU_016734_3_1_0"/>
<evidence type="ECO:0000256" key="3">
    <source>
        <dbReference type="ARBA" id="ARBA00009982"/>
    </source>
</evidence>
<dbReference type="Pfam" id="PF00291">
    <property type="entry name" value="PALP"/>
    <property type="match status" value="1"/>
</dbReference>
<sequence length="402" mass="43100">MRQMSQAEGKRVLGDGYFGRYGGAFVDSAVAERLSELEGAFQEALGDPEFEREYRELLRHYVGRPSALTRCLNLSSLSPKGARMYLKREDLNHTGAHKINNALGQGLLARRMGKDRIIAETGAGMHGTACATVAALLGLQCTVFMGEQDVKKQAPNVARMRALGAQVVSVSQGAGTLKEAVDAALDRYVSDPGAFYLLGSVVGPHPYPTMVRHFQSIIGEEAREQFLQVEGCLPSHAIACVGGGSNAMGLFSGFLGDPSVQLVAVEPAGLGLHTDKHAASLLKGREAVIHGFRTYVLTDHDGSPAEVHSVSSGLDYPGVGPELAHLKDLGRIRCESVTDREALEAFLTLSRTEGIIPALESSHAVAYALKLLPTLNEDQAILVNLSGRGDKDLDTVMRELRL</sequence>
<dbReference type="InterPro" id="IPR006653">
    <property type="entry name" value="Trp_synth_b_CS"/>
</dbReference>
<evidence type="ECO:0000256" key="7">
    <source>
        <dbReference type="ARBA" id="ARBA00022898"/>
    </source>
</evidence>
<keyword evidence="9 11" id="KW-0456">Lyase</keyword>
<dbReference type="PANTHER" id="PTHR48077:SF3">
    <property type="entry name" value="TRYPTOPHAN SYNTHASE"/>
    <property type="match status" value="1"/>
</dbReference>
<dbReference type="RefSeq" id="WP_006582779.1">
    <property type="nucleotide sequence ID" value="NZ_CM001377.1"/>
</dbReference>
<dbReference type="AlphaFoldDB" id="H0UN08"/>
<dbReference type="UniPathway" id="UPA00035">
    <property type="reaction ID" value="UER00044"/>
</dbReference>
<keyword evidence="7 11" id="KW-0663">Pyridoxal phosphate</keyword>
<dbReference type="HAMAP" id="MF_00133">
    <property type="entry name" value="Trp_synth_beta"/>
    <property type="match status" value="1"/>
</dbReference>
<dbReference type="eggNOG" id="COG0133">
    <property type="taxonomic scope" value="Bacteria"/>
</dbReference>
<dbReference type="SUPFAM" id="SSF53686">
    <property type="entry name" value="Tryptophan synthase beta subunit-like PLP-dependent enzymes"/>
    <property type="match status" value="1"/>
</dbReference>
<dbReference type="InterPro" id="IPR023026">
    <property type="entry name" value="Trp_synth_beta/beta-like"/>
</dbReference>
<evidence type="ECO:0000256" key="2">
    <source>
        <dbReference type="ARBA" id="ARBA00004733"/>
    </source>
</evidence>
<dbReference type="InterPro" id="IPR001926">
    <property type="entry name" value="TrpB-like_PALP"/>
</dbReference>
<comment type="function">
    <text evidence="11">The beta subunit is responsible for the synthesis of L-tryptophan from indole and L-serine.</text>
</comment>
<proteinExistence type="inferred from homology"/>
<evidence type="ECO:0000313" key="14">
    <source>
        <dbReference type="Proteomes" id="UP000005730"/>
    </source>
</evidence>
<dbReference type="EMBL" id="CM001377">
    <property type="protein sequence ID" value="EHM09287.1"/>
    <property type="molecule type" value="Genomic_DNA"/>
</dbReference>
<dbReference type="GO" id="GO:0004834">
    <property type="term" value="F:tryptophan synthase activity"/>
    <property type="evidence" value="ECO:0007669"/>
    <property type="project" value="UniProtKB-UniRule"/>
</dbReference>
<dbReference type="CDD" id="cd06446">
    <property type="entry name" value="Trp-synth_B"/>
    <property type="match status" value="1"/>
</dbReference>
<dbReference type="Proteomes" id="UP000005730">
    <property type="component" value="Chromosome"/>
</dbReference>
<evidence type="ECO:0000256" key="9">
    <source>
        <dbReference type="ARBA" id="ARBA00023239"/>
    </source>
</evidence>
<comment type="cofactor">
    <cofactor evidence="1 11">
        <name>pyridoxal 5'-phosphate</name>
        <dbReference type="ChEBI" id="CHEBI:597326"/>
    </cofactor>
</comment>
<comment type="pathway">
    <text evidence="2 11">Amino-acid biosynthesis; L-tryptophan biosynthesis; L-tryptophan from chorismate: step 5/5.</text>
</comment>
<feature type="domain" description="Tryptophan synthase beta chain-like PALP" evidence="12">
    <location>
        <begin position="69"/>
        <end position="387"/>
    </location>
</feature>
<protein>
    <recommendedName>
        <fullName evidence="11">Tryptophan synthase beta chain</fullName>
        <ecNumber evidence="11">4.2.1.20</ecNumber>
    </recommendedName>
</protein>
<evidence type="ECO:0000313" key="13">
    <source>
        <dbReference type="EMBL" id="EHM09287.1"/>
    </source>
</evidence>
<dbReference type="PIRSF" id="PIRSF001413">
    <property type="entry name" value="Trp_syn_beta"/>
    <property type="match status" value="1"/>
</dbReference>